<dbReference type="InterPro" id="IPR051117">
    <property type="entry name" value="TRG_var/const_region"/>
</dbReference>
<comment type="subcellular location">
    <subcellularLocation>
        <location evidence="1">Membrane</location>
    </subcellularLocation>
</comment>
<reference evidence="9" key="1">
    <citation type="submission" date="2025-08" db="UniProtKB">
        <authorList>
            <consortium name="Ensembl"/>
        </authorList>
    </citation>
    <scope>IDENTIFICATION</scope>
</reference>
<feature type="signal peptide" evidence="7">
    <location>
        <begin position="1"/>
        <end position="19"/>
    </location>
</feature>
<evidence type="ECO:0000313" key="9">
    <source>
        <dbReference type="Ensembl" id="ENSCCRP00020031673.1"/>
    </source>
</evidence>
<protein>
    <recommendedName>
        <fullName evidence="8">Ig-like domain-containing protein</fullName>
    </recommendedName>
</protein>
<dbReference type="Pfam" id="PF07654">
    <property type="entry name" value="C1-set"/>
    <property type="match status" value="1"/>
</dbReference>
<organism evidence="9 10">
    <name type="scientific">Cyprinus carpio</name>
    <name type="common">Common carp</name>
    <dbReference type="NCBI Taxonomy" id="7962"/>
    <lineage>
        <taxon>Eukaryota</taxon>
        <taxon>Metazoa</taxon>
        <taxon>Chordata</taxon>
        <taxon>Craniata</taxon>
        <taxon>Vertebrata</taxon>
        <taxon>Euteleostomi</taxon>
        <taxon>Actinopterygii</taxon>
        <taxon>Neopterygii</taxon>
        <taxon>Teleostei</taxon>
        <taxon>Ostariophysi</taxon>
        <taxon>Cypriniformes</taxon>
        <taxon>Cyprinidae</taxon>
        <taxon>Cyprininae</taxon>
        <taxon>Cyprinus</taxon>
    </lineage>
</organism>
<evidence type="ECO:0000256" key="2">
    <source>
        <dbReference type="ARBA" id="ARBA00022692"/>
    </source>
</evidence>
<evidence type="ECO:0000313" key="10">
    <source>
        <dbReference type="Proteomes" id="UP000694701"/>
    </source>
</evidence>
<evidence type="ECO:0000256" key="1">
    <source>
        <dbReference type="ARBA" id="ARBA00004370"/>
    </source>
</evidence>
<dbReference type="InterPro" id="IPR007110">
    <property type="entry name" value="Ig-like_dom"/>
</dbReference>
<evidence type="ECO:0000256" key="4">
    <source>
        <dbReference type="ARBA" id="ARBA00023136"/>
    </source>
</evidence>
<dbReference type="PROSITE" id="PS50835">
    <property type="entry name" value="IG_LIKE"/>
    <property type="match status" value="1"/>
</dbReference>
<dbReference type="AlphaFoldDB" id="A0A8C2DW04"/>
<feature type="domain" description="Ig-like" evidence="8">
    <location>
        <begin position="104"/>
        <end position="203"/>
    </location>
</feature>
<keyword evidence="5" id="KW-0675">Receptor</keyword>
<dbReference type="SUPFAM" id="SSF48726">
    <property type="entry name" value="Immunoglobulin"/>
    <property type="match status" value="2"/>
</dbReference>
<dbReference type="Proteomes" id="UP000694701">
    <property type="component" value="Unplaced"/>
</dbReference>
<sequence>QQWMALLMCKIDFFFRVESLSLTQTQKVLLKQKGKSVSFTCEVEGLGSSNFVHWYHKKDGETFKRILYISESGSATTEATVGNVIKRFGSGTRLIVTGEPVKLPKVSGYLPSKKYIDKQGKQTMLCQASDMFPDLVKFTWRTKSEAGDFKDVPEENVVEQSYKRDNKTVTVTSMMIIDKNTIEKNNYQCTVTHEGTTKNTEILEMKRGNLKKL</sequence>
<dbReference type="PANTHER" id="PTHR19256">
    <property type="entry name" value="T-CELL RECEPTOR GAMMA CHAIN"/>
    <property type="match status" value="1"/>
</dbReference>
<keyword evidence="7" id="KW-0732">Signal</keyword>
<evidence type="ECO:0000256" key="5">
    <source>
        <dbReference type="ARBA" id="ARBA00023170"/>
    </source>
</evidence>
<keyword evidence="6" id="KW-0393">Immunoglobulin domain</keyword>
<evidence type="ECO:0000259" key="8">
    <source>
        <dbReference type="PROSITE" id="PS50835"/>
    </source>
</evidence>
<dbReference type="InterPro" id="IPR013783">
    <property type="entry name" value="Ig-like_fold"/>
</dbReference>
<name>A0A8C2DW04_CYPCA</name>
<dbReference type="Gene3D" id="2.60.40.10">
    <property type="entry name" value="Immunoglobulins"/>
    <property type="match status" value="2"/>
</dbReference>
<evidence type="ECO:0000256" key="3">
    <source>
        <dbReference type="ARBA" id="ARBA00022989"/>
    </source>
</evidence>
<keyword evidence="4" id="KW-0472">Membrane</keyword>
<accession>A0A8C2DW04</accession>
<dbReference type="PANTHER" id="PTHR19256:SF65">
    <property type="entry name" value="T CELL RECEPTOR GAMMA CONSTANT 1-RELATED"/>
    <property type="match status" value="1"/>
</dbReference>
<feature type="chain" id="PRO_5034162503" description="Ig-like domain-containing protein" evidence="7">
    <location>
        <begin position="20"/>
        <end position="213"/>
    </location>
</feature>
<keyword evidence="3" id="KW-1133">Transmembrane helix</keyword>
<dbReference type="InterPro" id="IPR003597">
    <property type="entry name" value="Ig_C1-set"/>
</dbReference>
<evidence type="ECO:0000256" key="7">
    <source>
        <dbReference type="SAM" id="SignalP"/>
    </source>
</evidence>
<proteinExistence type="predicted"/>
<evidence type="ECO:0000256" key="6">
    <source>
        <dbReference type="ARBA" id="ARBA00023319"/>
    </source>
</evidence>
<dbReference type="CDD" id="cd00099">
    <property type="entry name" value="IgV"/>
    <property type="match status" value="1"/>
</dbReference>
<keyword evidence="2" id="KW-0812">Transmembrane</keyword>
<dbReference type="GO" id="GO:0016020">
    <property type="term" value="C:membrane"/>
    <property type="evidence" value="ECO:0007669"/>
    <property type="project" value="UniProtKB-SubCell"/>
</dbReference>
<dbReference type="InterPro" id="IPR036179">
    <property type="entry name" value="Ig-like_dom_sf"/>
</dbReference>
<dbReference type="Ensembl" id="ENSCCRT00020034641.1">
    <property type="protein sequence ID" value="ENSCCRP00020031673.1"/>
    <property type="gene ID" value="ENSCCRG00020014338.1"/>
</dbReference>